<keyword evidence="2" id="KW-0489">Methyltransferase</keyword>
<keyword evidence="9" id="KW-0675">Receptor</keyword>
<dbReference type="PANTHER" id="PTHR43191">
    <property type="entry name" value="RRNA METHYLTRANSFERASE 3"/>
    <property type="match status" value="1"/>
</dbReference>
<dbReference type="InterPro" id="IPR029064">
    <property type="entry name" value="Ribosomal_eL30-like_sf"/>
</dbReference>
<dbReference type="InterPro" id="IPR001537">
    <property type="entry name" value="SpoU_MeTrfase"/>
</dbReference>
<gene>
    <name evidence="13" type="ORF">GEV33_011372</name>
</gene>
<name>A0A8J6H436_TENMO</name>
<proteinExistence type="predicted"/>
<evidence type="ECO:0000313" key="13">
    <source>
        <dbReference type="EMBL" id="KAH0811420.1"/>
    </source>
</evidence>
<dbReference type="Pfam" id="PF00588">
    <property type="entry name" value="SpoU_methylase"/>
    <property type="match status" value="1"/>
</dbReference>
<keyword evidence="8 11" id="KW-0472">Membrane</keyword>
<feature type="transmembrane region" description="Helical" evidence="11">
    <location>
        <begin position="757"/>
        <end position="782"/>
    </location>
</feature>
<organism evidence="13 14">
    <name type="scientific">Tenebrio molitor</name>
    <name type="common">Yellow mealworm beetle</name>
    <dbReference type="NCBI Taxonomy" id="7067"/>
    <lineage>
        <taxon>Eukaryota</taxon>
        <taxon>Metazoa</taxon>
        <taxon>Ecdysozoa</taxon>
        <taxon>Arthropoda</taxon>
        <taxon>Hexapoda</taxon>
        <taxon>Insecta</taxon>
        <taxon>Pterygota</taxon>
        <taxon>Neoptera</taxon>
        <taxon>Endopterygota</taxon>
        <taxon>Coleoptera</taxon>
        <taxon>Polyphaga</taxon>
        <taxon>Cucujiformia</taxon>
        <taxon>Tenebrionidae</taxon>
        <taxon>Tenebrio</taxon>
    </lineage>
</organism>
<dbReference type="Gene3D" id="3.30.1330.30">
    <property type="match status" value="1"/>
</dbReference>
<keyword evidence="3" id="KW-0716">Sensory transduction</keyword>
<evidence type="ECO:0000259" key="12">
    <source>
        <dbReference type="SMART" id="SM00967"/>
    </source>
</evidence>
<comment type="caution">
    <text evidence="13">The sequence shown here is derived from an EMBL/GenBank/DDBJ whole genome shotgun (WGS) entry which is preliminary data.</text>
</comment>
<evidence type="ECO:0000256" key="11">
    <source>
        <dbReference type="SAM" id="Phobius"/>
    </source>
</evidence>
<dbReference type="GO" id="GO:0005737">
    <property type="term" value="C:cytoplasm"/>
    <property type="evidence" value="ECO:0007669"/>
    <property type="project" value="UniProtKB-ARBA"/>
</dbReference>
<dbReference type="InterPro" id="IPR004117">
    <property type="entry name" value="7tm6_olfct_rcpt"/>
</dbReference>
<keyword evidence="14" id="KW-1185">Reference proteome</keyword>
<evidence type="ECO:0000256" key="7">
    <source>
        <dbReference type="ARBA" id="ARBA00022989"/>
    </source>
</evidence>
<dbReference type="Pfam" id="PF02949">
    <property type="entry name" value="7tm_6"/>
    <property type="match status" value="1"/>
</dbReference>
<reference evidence="13" key="1">
    <citation type="journal article" date="2020" name="J Insects Food Feed">
        <title>The yellow mealworm (Tenebrio molitor) genome: a resource for the emerging insects as food and feed industry.</title>
        <authorList>
            <person name="Eriksson T."/>
            <person name="Andere A."/>
            <person name="Kelstrup H."/>
            <person name="Emery V."/>
            <person name="Picard C."/>
        </authorList>
    </citation>
    <scope>NUCLEOTIDE SEQUENCE</scope>
    <source>
        <strain evidence="13">Stoneville</strain>
        <tissue evidence="13">Whole head</tissue>
    </source>
</reference>
<dbReference type="Proteomes" id="UP000719412">
    <property type="component" value="Unassembled WGS sequence"/>
</dbReference>
<sequence>MSGHFKKDEAPWWWMSNLALNLTFVMAGGLNNLLRSTLRTNLVVQQVRFYPRWSHRRPVKVHTPEEYEKVEKKSQSKGGAETVFDKYGGLKTTWNKPKEEEEGTDKPIKYKIKSKKVGKSLVATYQKSEVKSNPDMLETVIDGEGNFVYSKMKDNDQRVGTILTEIKSNKEKDKKDLILLEGKRLIRDALQSGCHLKYILFSRKSEVDFVKPFLPKVGAQLYKMPYREIQMWSELTTTPGIMGIFKKPDVDSFRPPEALPFTVICDNIREPGNLGTILRICAAVGCDRVILTKGCVNLWDSKVLRGAVGAHFKLRISKDFEWDQIEEAIAEDANFFIADNKIVSDSDEGGRDLAEVLEQIPVFPYHGLDFNASKHVVLIVGGETHGVSRSSYELALKTNGARVNIPLSNDVDSLNVGAALGVIAFELDVYIDFFPYLSFSLLHTTGSRTMGKVWCRVPKSMLLLSGLMFLKVFGVLPMGEGEAGRRVQEVQTQTPRSGFTDHRRKVREEPNAGVRSQIPRLDFVVYRGPEKVQASRNVDRLVTIKARDELKSGIGKVPAIDPICCCGSDIIVLFHFEYLDYTQITQMKDDPLWYIKKLSIDFTFHKFVKRVNLYVLIYNVTLFLVQVCYILYSPNRKTMIANYGPMMGIILFVRTSTPNRTLYQLHFQILCEMFTSRMCESAIKSQLDELHSISWSFANVEPTVILGESRPLFVFAFVVLAAYLSSVFFITPLFTYERDIFLFREIFEARCAKIAETIFWVTSPVLVYSGAVNICIFFYFVASWKTQLFLVNHYLENVAEDFQNGDQTHLYHCAHYQQEISKRLRFVIKQHVALILFVKKMMKIFRIIINLHVFLIFVITVSMVFFLINLFSGDDWRANIRSVHLTLTSFIAVIFLITLCHQVPEMTAQTFDAAAGLPWHLWDSKNRKILLILMANSVHPVYLNVPKFGRVDYGSIVDFIQTLYSITTVLYQLRDQNF</sequence>
<keyword evidence="5 11" id="KW-0812">Transmembrane</keyword>
<feature type="domain" description="RNA 2-O ribose methyltransferase substrate binding" evidence="12">
    <location>
        <begin position="179"/>
        <end position="251"/>
    </location>
</feature>
<dbReference type="InterPro" id="IPR029026">
    <property type="entry name" value="tRNA_m1G_MTases_N"/>
</dbReference>
<comment type="subcellular location">
    <subcellularLocation>
        <location evidence="1">Membrane</location>
        <topology evidence="1">Multi-pass membrane protein</topology>
    </subcellularLocation>
</comment>
<dbReference type="PANTHER" id="PTHR43191:SF2">
    <property type="entry name" value="RRNA METHYLTRANSFERASE 3, MITOCHONDRIAL"/>
    <property type="match status" value="1"/>
</dbReference>
<feature type="transmembrane region" description="Helical" evidence="11">
    <location>
        <begin position="712"/>
        <end position="736"/>
    </location>
</feature>
<feature type="transmembrane region" description="Helical" evidence="11">
    <location>
        <begin position="883"/>
        <end position="899"/>
    </location>
</feature>
<dbReference type="GO" id="GO:0005549">
    <property type="term" value="F:odorant binding"/>
    <property type="evidence" value="ECO:0007669"/>
    <property type="project" value="InterPro"/>
</dbReference>
<dbReference type="SUPFAM" id="SSF55315">
    <property type="entry name" value="L30e-like"/>
    <property type="match status" value="1"/>
</dbReference>
<dbReference type="GO" id="GO:0032259">
    <property type="term" value="P:methylation"/>
    <property type="evidence" value="ECO:0007669"/>
    <property type="project" value="UniProtKB-KW"/>
</dbReference>
<dbReference type="GO" id="GO:0016020">
    <property type="term" value="C:membrane"/>
    <property type="evidence" value="ECO:0007669"/>
    <property type="project" value="UniProtKB-SubCell"/>
</dbReference>
<keyword evidence="6" id="KW-0552">Olfaction</keyword>
<evidence type="ECO:0000256" key="5">
    <source>
        <dbReference type="ARBA" id="ARBA00022692"/>
    </source>
</evidence>
<feature type="transmembrane region" description="Helical" evidence="11">
    <location>
        <begin position="847"/>
        <end position="871"/>
    </location>
</feature>
<evidence type="ECO:0000256" key="4">
    <source>
        <dbReference type="ARBA" id="ARBA00022679"/>
    </source>
</evidence>
<dbReference type="GO" id="GO:0003723">
    <property type="term" value="F:RNA binding"/>
    <property type="evidence" value="ECO:0007669"/>
    <property type="project" value="InterPro"/>
</dbReference>
<reference evidence="13" key="2">
    <citation type="submission" date="2021-08" db="EMBL/GenBank/DDBJ databases">
        <authorList>
            <person name="Eriksson T."/>
        </authorList>
    </citation>
    <scope>NUCLEOTIDE SEQUENCE</scope>
    <source>
        <strain evidence="13">Stoneville</strain>
        <tissue evidence="13">Whole head</tissue>
    </source>
</reference>
<dbReference type="GO" id="GO:0004984">
    <property type="term" value="F:olfactory receptor activity"/>
    <property type="evidence" value="ECO:0007669"/>
    <property type="project" value="InterPro"/>
</dbReference>
<evidence type="ECO:0000256" key="10">
    <source>
        <dbReference type="ARBA" id="ARBA00023224"/>
    </source>
</evidence>
<accession>A0A8J6H436</accession>
<keyword evidence="4" id="KW-0808">Transferase</keyword>
<dbReference type="AlphaFoldDB" id="A0A8J6H436"/>
<dbReference type="Gene3D" id="3.40.1280.10">
    <property type="match status" value="1"/>
</dbReference>
<dbReference type="InterPro" id="IPR051259">
    <property type="entry name" value="rRNA_Methyltransferase"/>
</dbReference>
<dbReference type="SUPFAM" id="SSF75217">
    <property type="entry name" value="alpha/beta knot"/>
    <property type="match status" value="1"/>
</dbReference>
<protein>
    <recommendedName>
        <fullName evidence="12">RNA 2-O ribose methyltransferase substrate binding domain-containing protein</fullName>
    </recommendedName>
</protein>
<evidence type="ECO:0000256" key="9">
    <source>
        <dbReference type="ARBA" id="ARBA00023170"/>
    </source>
</evidence>
<evidence type="ECO:0000256" key="8">
    <source>
        <dbReference type="ARBA" id="ARBA00023136"/>
    </source>
</evidence>
<dbReference type="GO" id="GO:0008173">
    <property type="term" value="F:RNA methyltransferase activity"/>
    <property type="evidence" value="ECO:0007669"/>
    <property type="project" value="InterPro"/>
</dbReference>
<feature type="transmembrane region" description="Helical" evidence="11">
    <location>
        <begin position="613"/>
        <end position="632"/>
    </location>
</feature>
<keyword evidence="7 11" id="KW-1133">Transmembrane helix</keyword>
<dbReference type="GO" id="GO:0007165">
    <property type="term" value="P:signal transduction"/>
    <property type="evidence" value="ECO:0007669"/>
    <property type="project" value="UniProtKB-KW"/>
</dbReference>
<evidence type="ECO:0000256" key="6">
    <source>
        <dbReference type="ARBA" id="ARBA00022725"/>
    </source>
</evidence>
<dbReference type="CDD" id="cd18106">
    <property type="entry name" value="SpoU-like_RNMTL1"/>
    <property type="match status" value="1"/>
</dbReference>
<evidence type="ECO:0000256" key="2">
    <source>
        <dbReference type="ARBA" id="ARBA00022603"/>
    </source>
</evidence>
<dbReference type="InterPro" id="IPR029028">
    <property type="entry name" value="Alpha/beta_knot_MTases"/>
</dbReference>
<dbReference type="InterPro" id="IPR013123">
    <property type="entry name" value="SpoU_subst-bd"/>
</dbReference>
<dbReference type="SMART" id="SM00967">
    <property type="entry name" value="SpoU_sub_bind"/>
    <property type="match status" value="1"/>
</dbReference>
<evidence type="ECO:0000256" key="1">
    <source>
        <dbReference type="ARBA" id="ARBA00004141"/>
    </source>
</evidence>
<dbReference type="GO" id="GO:0006396">
    <property type="term" value="P:RNA processing"/>
    <property type="evidence" value="ECO:0007669"/>
    <property type="project" value="InterPro"/>
</dbReference>
<dbReference type="EMBL" id="JABDTM020026814">
    <property type="protein sequence ID" value="KAH0811420.1"/>
    <property type="molecule type" value="Genomic_DNA"/>
</dbReference>
<evidence type="ECO:0000256" key="3">
    <source>
        <dbReference type="ARBA" id="ARBA00022606"/>
    </source>
</evidence>
<evidence type="ECO:0000313" key="14">
    <source>
        <dbReference type="Proteomes" id="UP000719412"/>
    </source>
</evidence>
<keyword evidence="10" id="KW-0807">Transducer</keyword>